<dbReference type="EMBL" id="JAAIUW010000006">
    <property type="protein sequence ID" value="KAF7825667.1"/>
    <property type="molecule type" value="Genomic_DNA"/>
</dbReference>
<organism evidence="2 3">
    <name type="scientific">Senna tora</name>
    <dbReference type="NCBI Taxonomy" id="362788"/>
    <lineage>
        <taxon>Eukaryota</taxon>
        <taxon>Viridiplantae</taxon>
        <taxon>Streptophyta</taxon>
        <taxon>Embryophyta</taxon>
        <taxon>Tracheophyta</taxon>
        <taxon>Spermatophyta</taxon>
        <taxon>Magnoliopsida</taxon>
        <taxon>eudicotyledons</taxon>
        <taxon>Gunneridae</taxon>
        <taxon>Pentapetalae</taxon>
        <taxon>rosids</taxon>
        <taxon>fabids</taxon>
        <taxon>Fabales</taxon>
        <taxon>Fabaceae</taxon>
        <taxon>Caesalpinioideae</taxon>
        <taxon>Cassia clade</taxon>
        <taxon>Senna</taxon>
    </lineage>
</organism>
<dbReference type="Proteomes" id="UP000634136">
    <property type="component" value="Unassembled WGS sequence"/>
</dbReference>
<evidence type="ECO:0000313" key="3">
    <source>
        <dbReference type="Proteomes" id="UP000634136"/>
    </source>
</evidence>
<keyword evidence="3" id="KW-1185">Reference proteome</keyword>
<evidence type="ECO:0000313" key="2">
    <source>
        <dbReference type="EMBL" id="KAF7825667.1"/>
    </source>
</evidence>
<proteinExistence type="predicted"/>
<dbReference type="AlphaFoldDB" id="A0A834WJV8"/>
<accession>A0A834WJV8</accession>
<evidence type="ECO:0000256" key="1">
    <source>
        <dbReference type="SAM" id="MobiDB-lite"/>
    </source>
</evidence>
<feature type="compositionally biased region" description="Basic and acidic residues" evidence="1">
    <location>
        <begin position="38"/>
        <end position="54"/>
    </location>
</feature>
<comment type="caution">
    <text evidence="2">The sequence shown here is derived from an EMBL/GenBank/DDBJ whole genome shotgun (WGS) entry which is preliminary data.</text>
</comment>
<protein>
    <submittedName>
        <fullName evidence="2">Uncharacterized protein</fullName>
    </submittedName>
</protein>
<feature type="compositionally biased region" description="Basic and acidic residues" evidence="1">
    <location>
        <begin position="17"/>
        <end position="31"/>
    </location>
</feature>
<name>A0A834WJV8_9FABA</name>
<reference evidence="2" key="1">
    <citation type="submission" date="2020-09" db="EMBL/GenBank/DDBJ databases">
        <title>Genome-Enabled Discovery of Anthraquinone Biosynthesis in Senna tora.</title>
        <authorList>
            <person name="Kang S.-H."/>
            <person name="Pandey R.P."/>
            <person name="Lee C.-M."/>
            <person name="Sim J.-S."/>
            <person name="Jeong J.-T."/>
            <person name="Choi B.-S."/>
            <person name="Jung M."/>
            <person name="Ginzburg D."/>
            <person name="Zhao K."/>
            <person name="Won S.Y."/>
            <person name="Oh T.-J."/>
            <person name="Yu Y."/>
            <person name="Kim N.-H."/>
            <person name="Lee O.R."/>
            <person name="Lee T.-H."/>
            <person name="Bashyal P."/>
            <person name="Kim T.-S."/>
            <person name="Lee W.-H."/>
            <person name="Kawkins C."/>
            <person name="Kim C.-K."/>
            <person name="Kim J.S."/>
            <person name="Ahn B.O."/>
            <person name="Rhee S.Y."/>
            <person name="Sohng J.K."/>
        </authorList>
    </citation>
    <scope>NUCLEOTIDE SEQUENCE</scope>
    <source>
        <tissue evidence="2">Leaf</tissue>
    </source>
</reference>
<gene>
    <name evidence="2" type="ORF">G2W53_016831</name>
</gene>
<feature type="region of interest" description="Disordered" evidence="1">
    <location>
        <begin position="1"/>
        <end position="62"/>
    </location>
</feature>
<sequence length="89" mass="9863">MDSKFEGDRSCSSQSNKDSKCKGVSYSKKEGSSSASKNDSKCEDSFSNKKDSTKVEVNPSLNLNASLNPTLYKYFRKFECGQGRGEGRR</sequence>